<organism evidence="3 4">
    <name type="scientific">Quillaja saponaria</name>
    <name type="common">Soap bark tree</name>
    <dbReference type="NCBI Taxonomy" id="32244"/>
    <lineage>
        <taxon>Eukaryota</taxon>
        <taxon>Viridiplantae</taxon>
        <taxon>Streptophyta</taxon>
        <taxon>Embryophyta</taxon>
        <taxon>Tracheophyta</taxon>
        <taxon>Spermatophyta</taxon>
        <taxon>Magnoliopsida</taxon>
        <taxon>eudicotyledons</taxon>
        <taxon>Gunneridae</taxon>
        <taxon>Pentapetalae</taxon>
        <taxon>rosids</taxon>
        <taxon>fabids</taxon>
        <taxon>Fabales</taxon>
        <taxon>Quillajaceae</taxon>
        <taxon>Quillaja</taxon>
    </lineage>
</organism>
<dbReference type="Proteomes" id="UP001163823">
    <property type="component" value="Chromosome 3"/>
</dbReference>
<accession>A0AAD7QB26</accession>
<dbReference type="PANTHER" id="PTHR34574">
    <property type="entry name" value="CALCIUM-BINDING EF-HAND FAMILY PROTEIN-RELATED"/>
    <property type="match status" value="1"/>
</dbReference>
<proteinExistence type="predicted"/>
<evidence type="ECO:0000313" key="3">
    <source>
        <dbReference type="EMBL" id="KAJ7978089.1"/>
    </source>
</evidence>
<dbReference type="InterPro" id="IPR002048">
    <property type="entry name" value="EF_hand_dom"/>
</dbReference>
<dbReference type="KEGG" id="qsa:O6P43_007614"/>
<evidence type="ECO:0000313" key="4">
    <source>
        <dbReference type="Proteomes" id="UP001163823"/>
    </source>
</evidence>
<dbReference type="PANTHER" id="PTHR34574:SF12">
    <property type="entry name" value="CALCIUM-BINDING EF HAND FAMILY PROTEIN"/>
    <property type="match status" value="1"/>
</dbReference>
<dbReference type="SUPFAM" id="SSF47473">
    <property type="entry name" value="EF-hand"/>
    <property type="match status" value="1"/>
</dbReference>
<reference evidence="3" key="1">
    <citation type="journal article" date="2023" name="Science">
        <title>Elucidation of the pathway for biosynthesis of saponin adjuvants from the soapbark tree.</title>
        <authorList>
            <person name="Reed J."/>
            <person name="Orme A."/>
            <person name="El-Demerdash A."/>
            <person name="Owen C."/>
            <person name="Martin L.B.B."/>
            <person name="Misra R.C."/>
            <person name="Kikuchi S."/>
            <person name="Rejzek M."/>
            <person name="Martin A.C."/>
            <person name="Harkess A."/>
            <person name="Leebens-Mack J."/>
            <person name="Louveau T."/>
            <person name="Stephenson M.J."/>
            <person name="Osbourn A."/>
        </authorList>
    </citation>
    <scope>NUCLEOTIDE SEQUENCE</scope>
    <source>
        <strain evidence="3">S10</strain>
    </source>
</reference>
<dbReference type="AlphaFoldDB" id="A0AAD7QB26"/>
<dbReference type="GO" id="GO:0005509">
    <property type="term" value="F:calcium ion binding"/>
    <property type="evidence" value="ECO:0007669"/>
    <property type="project" value="InterPro"/>
</dbReference>
<dbReference type="Gene3D" id="1.10.238.10">
    <property type="entry name" value="EF-hand"/>
    <property type="match status" value="1"/>
</dbReference>
<dbReference type="SMART" id="SM00054">
    <property type="entry name" value="EFh"/>
    <property type="match status" value="2"/>
</dbReference>
<dbReference type="Pfam" id="PF13499">
    <property type="entry name" value="EF-hand_7"/>
    <property type="match status" value="1"/>
</dbReference>
<comment type="caution">
    <text evidence="3">The sequence shown here is derived from an EMBL/GenBank/DDBJ whole genome shotgun (WGS) entry which is preliminary data.</text>
</comment>
<keyword evidence="4" id="KW-1185">Reference proteome</keyword>
<name>A0AAD7QB26_QUISA</name>
<feature type="domain" description="EF-hand" evidence="2">
    <location>
        <begin position="32"/>
        <end position="67"/>
    </location>
</feature>
<dbReference type="PROSITE" id="PS50222">
    <property type="entry name" value="EF_HAND_2"/>
    <property type="match status" value="2"/>
</dbReference>
<dbReference type="InterPro" id="IPR011992">
    <property type="entry name" value="EF-hand-dom_pair"/>
</dbReference>
<keyword evidence="1" id="KW-0106">Calcium</keyword>
<dbReference type="InterPro" id="IPR018247">
    <property type="entry name" value="EF_Hand_1_Ca_BS"/>
</dbReference>
<sequence>MMQTKVSLCSSKMSLAVINSSTVTGFVDDKNTFDSSIKECFDKLDDNGDGKLSRDEIRGGFWKLFSLGYPAKSQEIDNIYEKVFEKFDEDKDGEIDRDEFKSLMKEIMLAIARGIGDSPVIVALGEDSLLTRAVQHESTKG</sequence>
<evidence type="ECO:0000256" key="1">
    <source>
        <dbReference type="ARBA" id="ARBA00022837"/>
    </source>
</evidence>
<feature type="domain" description="EF-hand" evidence="2">
    <location>
        <begin position="75"/>
        <end position="110"/>
    </location>
</feature>
<evidence type="ECO:0000259" key="2">
    <source>
        <dbReference type="PROSITE" id="PS50222"/>
    </source>
</evidence>
<dbReference type="CDD" id="cd00051">
    <property type="entry name" value="EFh"/>
    <property type="match status" value="1"/>
</dbReference>
<dbReference type="EMBL" id="JARAOO010000003">
    <property type="protein sequence ID" value="KAJ7978089.1"/>
    <property type="molecule type" value="Genomic_DNA"/>
</dbReference>
<protein>
    <submittedName>
        <fullName evidence="3">Calcium-binding EF hand family protein</fullName>
    </submittedName>
</protein>
<dbReference type="PROSITE" id="PS00018">
    <property type="entry name" value="EF_HAND_1"/>
    <property type="match status" value="2"/>
</dbReference>
<gene>
    <name evidence="3" type="ORF">O6P43_007614</name>
</gene>